<evidence type="ECO:0000256" key="2">
    <source>
        <dbReference type="ARBA" id="ARBA00004738"/>
    </source>
</evidence>
<evidence type="ECO:0000256" key="1">
    <source>
        <dbReference type="ARBA" id="ARBA00001917"/>
    </source>
</evidence>
<evidence type="ECO:0000256" key="3">
    <source>
        <dbReference type="ARBA" id="ARBA00005037"/>
    </source>
</evidence>
<dbReference type="InterPro" id="IPR011576">
    <property type="entry name" value="Pyridox_Oxase_N"/>
</dbReference>
<dbReference type="Pfam" id="PF01243">
    <property type="entry name" value="PNPOx_N"/>
    <property type="match status" value="1"/>
</dbReference>
<evidence type="ECO:0000256" key="4">
    <source>
        <dbReference type="ARBA" id="ARBA00012801"/>
    </source>
</evidence>
<dbReference type="Gene3D" id="2.30.110.10">
    <property type="entry name" value="Electron Transport, Fmn-binding Protein, Chain A"/>
    <property type="match status" value="1"/>
</dbReference>
<reference evidence="10 11" key="1">
    <citation type="submission" date="2021-02" db="EMBL/GenBank/DDBJ databases">
        <title>Genome assembly of Pseudopithomyces chartarum.</title>
        <authorList>
            <person name="Jauregui R."/>
            <person name="Singh J."/>
            <person name="Voisey C."/>
        </authorList>
    </citation>
    <scope>NUCLEOTIDE SEQUENCE [LARGE SCALE GENOMIC DNA]</scope>
    <source>
        <strain evidence="10 11">AGR01</strain>
    </source>
</reference>
<evidence type="ECO:0000256" key="6">
    <source>
        <dbReference type="ARBA" id="ARBA00022643"/>
    </source>
</evidence>
<evidence type="ECO:0000313" key="11">
    <source>
        <dbReference type="Proteomes" id="UP001280581"/>
    </source>
</evidence>
<evidence type="ECO:0000259" key="9">
    <source>
        <dbReference type="Pfam" id="PF01243"/>
    </source>
</evidence>
<comment type="pathway">
    <text evidence="3">Cofactor metabolism; pyridoxal 5'-phosphate salvage; pyridoxal 5'-phosphate from pyridoxine 5'-phosphate: step 1/1.</text>
</comment>
<dbReference type="GO" id="GO:0008615">
    <property type="term" value="P:pyridoxine biosynthetic process"/>
    <property type="evidence" value="ECO:0007669"/>
    <property type="project" value="InterPro"/>
</dbReference>
<feature type="region of interest" description="Disordered" evidence="8">
    <location>
        <begin position="156"/>
        <end position="223"/>
    </location>
</feature>
<keyword evidence="11" id="KW-1185">Reference proteome</keyword>
<dbReference type="InterPro" id="IPR000659">
    <property type="entry name" value="Pyridox_Oxase"/>
</dbReference>
<proteinExistence type="predicted"/>
<keyword evidence="5" id="KW-0285">Flavoprotein</keyword>
<comment type="caution">
    <text evidence="10">The sequence shown here is derived from an EMBL/GenBank/DDBJ whole genome shotgun (WGS) entry which is preliminary data.</text>
</comment>
<dbReference type="PANTHER" id="PTHR10851">
    <property type="entry name" value="PYRIDOXINE-5-PHOSPHATE OXIDASE"/>
    <property type="match status" value="1"/>
</dbReference>
<keyword evidence="7" id="KW-0560">Oxidoreductase</keyword>
<name>A0AAN6RF38_9PLEO</name>
<protein>
    <recommendedName>
        <fullName evidence="4">pyridoxal 5'-phosphate synthase</fullName>
        <ecNumber evidence="4">1.4.3.5</ecNumber>
    </recommendedName>
</protein>
<comment type="cofactor">
    <cofactor evidence="1">
        <name>FMN</name>
        <dbReference type="ChEBI" id="CHEBI:58210"/>
    </cofactor>
</comment>
<dbReference type="EC" id="1.4.3.5" evidence="4"/>
<sequence length="246" mass="26883">MSTTTPTPTPTPEKRIFAPTGGSSTPGQAVQYTRGTLSPSTLSPSPTTQFHTWFRDALSASVYQPETVTLATASLPSGTPSARIVFLKELDATGFVIYSNREHSRKARDLASNPQAALTFWWHEVERQVRVEGKVEYLSAEESQVSMRRQLSSFKEGFDVPFKPPPPHPSPPPLPLPLPLPPLPPPLPLPPTPPTPILPHTPPGPHPLQSKHTHPIPKTNKLLPPTVAVPAISPLPNSSPHWRYYS</sequence>
<feature type="compositionally biased region" description="Low complexity" evidence="8">
    <location>
        <begin position="36"/>
        <end position="45"/>
    </location>
</feature>
<keyword evidence="6" id="KW-0288">FMN</keyword>
<feature type="domain" description="Pyridoxamine 5'-phosphate oxidase N-terminal" evidence="9">
    <location>
        <begin position="56"/>
        <end position="151"/>
    </location>
</feature>
<accession>A0AAN6RF38</accession>
<feature type="region of interest" description="Disordered" evidence="8">
    <location>
        <begin position="1"/>
        <end position="45"/>
    </location>
</feature>
<dbReference type="EMBL" id="WVTA01000013">
    <property type="protein sequence ID" value="KAK3203000.1"/>
    <property type="molecule type" value="Genomic_DNA"/>
</dbReference>
<feature type="compositionally biased region" description="Polar residues" evidence="8">
    <location>
        <begin position="21"/>
        <end position="35"/>
    </location>
</feature>
<dbReference type="GO" id="GO:0004733">
    <property type="term" value="F:pyridoxamine phosphate oxidase activity"/>
    <property type="evidence" value="ECO:0007669"/>
    <property type="project" value="UniProtKB-EC"/>
</dbReference>
<dbReference type="InterPro" id="IPR012349">
    <property type="entry name" value="Split_barrel_FMN-bd"/>
</dbReference>
<dbReference type="AlphaFoldDB" id="A0AAN6RF38"/>
<evidence type="ECO:0000256" key="7">
    <source>
        <dbReference type="ARBA" id="ARBA00023002"/>
    </source>
</evidence>
<dbReference type="PANTHER" id="PTHR10851:SF0">
    <property type="entry name" value="PYRIDOXINE-5'-PHOSPHATE OXIDASE"/>
    <property type="match status" value="1"/>
</dbReference>
<dbReference type="SUPFAM" id="SSF50475">
    <property type="entry name" value="FMN-binding split barrel"/>
    <property type="match status" value="1"/>
</dbReference>
<evidence type="ECO:0000313" key="10">
    <source>
        <dbReference type="EMBL" id="KAK3203000.1"/>
    </source>
</evidence>
<evidence type="ECO:0000256" key="5">
    <source>
        <dbReference type="ARBA" id="ARBA00022630"/>
    </source>
</evidence>
<gene>
    <name evidence="10" type="ORF">GRF29_154g1449650</name>
</gene>
<dbReference type="Proteomes" id="UP001280581">
    <property type="component" value="Unassembled WGS sequence"/>
</dbReference>
<comment type="pathway">
    <text evidence="2">Cofactor metabolism; pyridoxal 5'-phosphate salvage; pyridoxal 5'-phosphate from pyridoxamine 5'-phosphate: step 1/1.</text>
</comment>
<organism evidence="10 11">
    <name type="scientific">Pseudopithomyces chartarum</name>
    <dbReference type="NCBI Taxonomy" id="1892770"/>
    <lineage>
        <taxon>Eukaryota</taxon>
        <taxon>Fungi</taxon>
        <taxon>Dikarya</taxon>
        <taxon>Ascomycota</taxon>
        <taxon>Pezizomycotina</taxon>
        <taxon>Dothideomycetes</taxon>
        <taxon>Pleosporomycetidae</taxon>
        <taxon>Pleosporales</taxon>
        <taxon>Massarineae</taxon>
        <taxon>Didymosphaeriaceae</taxon>
        <taxon>Pseudopithomyces</taxon>
    </lineage>
</organism>
<evidence type="ECO:0000256" key="8">
    <source>
        <dbReference type="SAM" id="MobiDB-lite"/>
    </source>
</evidence>
<feature type="compositionally biased region" description="Pro residues" evidence="8">
    <location>
        <begin position="162"/>
        <end position="206"/>
    </location>
</feature>
<dbReference type="GO" id="GO:0010181">
    <property type="term" value="F:FMN binding"/>
    <property type="evidence" value="ECO:0007669"/>
    <property type="project" value="InterPro"/>
</dbReference>